<dbReference type="Pfam" id="PF17680">
    <property type="entry name" value="FlgO"/>
    <property type="match status" value="1"/>
</dbReference>
<sequence>MVKIFKKQWAPLIAVLLATLLAGCTLLPGNNEIAPQPTLLSAVDDAADELLESARGRLSASDSTIATTFVDIDQLDSSSTLGRALSEALTSKLVAGGLNVMEVKLRSSLYIEERTGELILSRNVQQLGSNYDATAVLLGTYAVGRAEVLVNARLVRLADRAILGATSFRIPLDANVQSLLATPYAY</sequence>
<protein>
    <submittedName>
        <fullName evidence="2">FlgO family outer membrane protein</fullName>
    </submittedName>
</protein>
<evidence type="ECO:0000313" key="2">
    <source>
        <dbReference type="EMBL" id="MFC0267959.1"/>
    </source>
</evidence>
<comment type="caution">
    <text evidence="2">The sequence shown here is derived from an EMBL/GenBank/DDBJ whole genome shotgun (WGS) entry which is preliminary data.</text>
</comment>
<dbReference type="Proteomes" id="UP001589814">
    <property type="component" value="Unassembled WGS sequence"/>
</dbReference>
<dbReference type="EMBL" id="JBHLVX010000032">
    <property type="protein sequence ID" value="MFC0267959.1"/>
    <property type="molecule type" value="Genomic_DNA"/>
</dbReference>
<accession>A0ABV6G309</accession>
<dbReference type="InterPro" id="IPR041215">
    <property type="entry name" value="FlgO_dom"/>
</dbReference>
<feature type="domain" description="FlgO" evidence="1">
    <location>
        <begin position="45"/>
        <end position="174"/>
    </location>
</feature>
<gene>
    <name evidence="2" type="ORF">ACFFHW_08175</name>
</gene>
<dbReference type="PROSITE" id="PS51257">
    <property type="entry name" value="PROKAR_LIPOPROTEIN"/>
    <property type="match status" value="1"/>
</dbReference>
<name>A0ABV6G309_9GAMM</name>
<reference evidence="2 3" key="1">
    <citation type="submission" date="2024-09" db="EMBL/GenBank/DDBJ databases">
        <authorList>
            <person name="Sun Q."/>
            <person name="Mori K."/>
        </authorList>
    </citation>
    <scope>NUCLEOTIDE SEQUENCE [LARGE SCALE GENOMIC DNA]</scope>
    <source>
        <strain evidence="2 3">CCM 7415</strain>
    </source>
</reference>
<organism evidence="2 3">
    <name type="scientific">Kushneria aurantia</name>
    <dbReference type="NCBI Taxonomy" id="504092"/>
    <lineage>
        <taxon>Bacteria</taxon>
        <taxon>Pseudomonadati</taxon>
        <taxon>Pseudomonadota</taxon>
        <taxon>Gammaproteobacteria</taxon>
        <taxon>Oceanospirillales</taxon>
        <taxon>Halomonadaceae</taxon>
        <taxon>Kushneria</taxon>
    </lineage>
</organism>
<dbReference type="RefSeq" id="WP_019950934.1">
    <property type="nucleotide sequence ID" value="NZ_JBHLVX010000032.1"/>
</dbReference>
<evidence type="ECO:0000313" key="3">
    <source>
        <dbReference type="Proteomes" id="UP001589814"/>
    </source>
</evidence>
<evidence type="ECO:0000259" key="1">
    <source>
        <dbReference type="Pfam" id="PF17680"/>
    </source>
</evidence>
<proteinExistence type="predicted"/>
<keyword evidence="3" id="KW-1185">Reference proteome</keyword>